<proteinExistence type="predicted"/>
<dbReference type="AlphaFoldDB" id="A0A6A7BF74"/>
<sequence>MSDNDSIGSSPGRSSRTRRLPLDFPIRTGSLNASNTFSSHIAGLIAEFQELSRNIMHREDDVGQNINSTLNTITFQSHSIPAQQMQGTSDVAPPVAMARTMQVQRKDQRKAPATTLVSTLPQTAYTETEDVSERPLAYVRVQRAVLEYLDKRASDTLSARQASSWTRAIDAKTKRPAAKDALRLCYYMRSQGFDTYADIKDSVVCLYVADQNGKYDGSRVNDASYWKQDVSTNQILYQVTSETRTPSGRRNAMVAGHTPPFNVGGAHTVDLETMFSGMRGSDSGWPVLGSADGHDDHDEYGFDDLDAFGDTNMLRAGLDAARAALTQQGPLAPPSQPQPHSQPHTQEQTRTQLEVQMAEAQANLDTALSSEEAHPDVIEVAITRVEGLQRLLDQV</sequence>
<keyword evidence="3" id="KW-1185">Reference proteome</keyword>
<dbReference type="EMBL" id="MU006293">
    <property type="protein sequence ID" value="KAF2854074.1"/>
    <property type="molecule type" value="Genomic_DNA"/>
</dbReference>
<accession>A0A6A7BF74</accession>
<dbReference type="Proteomes" id="UP000799423">
    <property type="component" value="Unassembled WGS sequence"/>
</dbReference>
<feature type="region of interest" description="Disordered" evidence="1">
    <location>
        <begin position="1"/>
        <end position="21"/>
    </location>
</feature>
<reference evidence="2" key="1">
    <citation type="submission" date="2020-01" db="EMBL/GenBank/DDBJ databases">
        <authorList>
            <consortium name="DOE Joint Genome Institute"/>
            <person name="Haridas S."/>
            <person name="Albert R."/>
            <person name="Binder M."/>
            <person name="Bloem J."/>
            <person name="Labutti K."/>
            <person name="Salamov A."/>
            <person name="Andreopoulos B."/>
            <person name="Baker S.E."/>
            <person name="Barry K."/>
            <person name="Bills G."/>
            <person name="Bluhm B.H."/>
            <person name="Cannon C."/>
            <person name="Castanera R."/>
            <person name="Culley D.E."/>
            <person name="Daum C."/>
            <person name="Ezra D."/>
            <person name="Gonzalez J.B."/>
            <person name="Henrissat B."/>
            <person name="Kuo A."/>
            <person name="Liang C."/>
            <person name="Lipzen A."/>
            <person name="Lutzoni F."/>
            <person name="Magnuson J."/>
            <person name="Mondo S."/>
            <person name="Nolan M."/>
            <person name="Ohm R."/>
            <person name="Pangilinan J."/>
            <person name="Park H.-J."/>
            <person name="Ramirez L."/>
            <person name="Alfaro M."/>
            <person name="Sun H."/>
            <person name="Tritt A."/>
            <person name="Yoshinaga Y."/>
            <person name="Zwiers L.-H."/>
            <person name="Turgeon B.G."/>
            <person name="Goodwin S.B."/>
            <person name="Spatafora J.W."/>
            <person name="Crous P.W."/>
            <person name="Grigoriev I.V."/>
        </authorList>
    </citation>
    <scope>NUCLEOTIDE SEQUENCE</scope>
    <source>
        <strain evidence="2">IPT5</strain>
    </source>
</reference>
<evidence type="ECO:0000256" key="1">
    <source>
        <dbReference type="SAM" id="MobiDB-lite"/>
    </source>
</evidence>
<dbReference type="OrthoDB" id="3770722at2759"/>
<evidence type="ECO:0000313" key="2">
    <source>
        <dbReference type="EMBL" id="KAF2854074.1"/>
    </source>
</evidence>
<gene>
    <name evidence="2" type="ORF">T440DRAFT_514811</name>
</gene>
<evidence type="ECO:0000313" key="3">
    <source>
        <dbReference type="Proteomes" id="UP000799423"/>
    </source>
</evidence>
<feature type="region of interest" description="Disordered" evidence="1">
    <location>
        <begin position="328"/>
        <end position="351"/>
    </location>
</feature>
<protein>
    <submittedName>
        <fullName evidence="2">Uncharacterized protein</fullName>
    </submittedName>
</protein>
<organism evidence="2 3">
    <name type="scientific">Plenodomus tracheiphilus IPT5</name>
    <dbReference type="NCBI Taxonomy" id="1408161"/>
    <lineage>
        <taxon>Eukaryota</taxon>
        <taxon>Fungi</taxon>
        <taxon>Dikarya</taxon>
        <taxon>Ascomycota</taxon>
        <taxon>Pezizomycotina</taxon>
        <taxon>Dothideomycetes</taxon>
        <taxon>Pleosporomycetidae</taxon>
        <taxon>Pleosporales</taxon>
        <taxon>Pleosporineae</taxon>
        <taxon>Leptosphaeriaceae</taxon>
        <taxon>Plenodomus</taxon>
    </lineage>
</organism>
<feature type="compositionally biased region" description="Low complexity" evidence="1">
    <location>
        <begin position="338"/>
        <end position="349"/>
    </location>
</feature>
<name>A0A6A7BF74_9PLEO</name>